<comment type="similarity">
    <text evidence="2 7">Belongs to the CTL (choline transporter-like) family.</text>
</comment>
<evidence type="ECO:0000256" key="5">
    <source>
        <dbReference type="ARBA" id="ARBA00023136"/>
    </source>
</evidence>
<organism evidence="9 10">
    <name type="scientific">Tropilaelaps mercedesae</name>
    <dbReference type="NCBI Taxonomy" id="418985"/>
    <lineage>
        <taxon>Eukaryota</taxon>
        <taxon>Metazoa</taxon>
        <taxon>Ecdysozoa</taxon>
        <taxon>Arthropoda</taxon>
        <taxon>Chelicerata</taxon>
        <taxon>Arachnida</taxon>
        <taxon>Acari</taxon>
        <taxon>Parasitiformes</taxon>
        <taxon>Mesostigmata</taxon>
        <taxon>Gamasina</taxon>
        <taxon>Dermanyssoidea</taxon>
        <taxon>Laelapidae</taxon>
        <taxon>Tropilaelaps</taxon>
    </lineage>
</organism>
<evidence type="ECO:0000256" key="7">
    <source>
        <dbReference type="RuleBase" id="RU368066"/>
    </source>
</evidence>
<comment type="function">
    <text evidence="7">Choline transporter.</text>
</comment>
<name>A0A1V9XJI4_9ACAR</name>
<dbReference type="PANTHER" id="PTHR12385:SF14">
    <property type="entry name" value="CHOLINE TRANSPORTER-LIKE 2"/>
    <property type="match status" value="1"/>
</dbReference>
<dbReference type="STRING" id="418985.A0A1V9XJI4"/>
<comment type="caution">
    <text evidence="9">The sequence shown here is derived from an EMBL/GenBank/DDBJ whole genome shotgun (WGS) entry which is preliminary data.</text>
</comment>
<dbReference type="FunCoup" id="A0A1V9XJI4">
    <property type="interactions" value="204"/>
</dbReference>
<dbReference type="Proteomes" id="UP000192247">
    <property type="component" value="Unassembled WGS sequence"/>
</dbReference>
<feature type="transmembrane region" description="Helical" evidence="7">
    <location>
        <begin position="502"/>
        <end position="522"/>
    </location>
</feature>
<feature type="transmembrane region" description="Helical" evidence="7">
    <location>
        <begin position="360"/>
        <end position="384"/>
    </location>
</feature>
<keyword evidence="10" id="KW-1185">Reference proteome</keyword>
<keyword evidence="4 7" id="KW-1133">Transmembrane helix</keyword>
<feature type="transmembrane region" description="Helical" evidence="7">
    <location>
        <begin position="178"/>
        <end position="200"/>
    </location>
</feature>
<evidence type="ECO:0000256" key="4">
    <source>
        <dbReference type="ARBA" id="ARBA00022989"/>
    </source>
</evidence>
<reference evidence="9 10" key="1">
    <citation type="journal article" date="2017" name="Gigascience">
        <title>Draft genome of the honey bee ectoparasitic mite, Tropilaelaps mercedesae, is shaped by the parasitic life history.</title>
        <authorList>
            <person name="Dong X."/>
            <person name="Armstrong S.D."/>
            <person name="Xia D."/>
            <person name="Makepeace B.L."/>
            <person name="Darby A.C."/>
            <person name="Kadowaki T."/>
        </authorList>
    </citation>
    <scope>NUCLEOTIDE SEQUENCE [LARGE SCALE GENOMIC DNA]</scope>
    <source>
        <strain evidence="9">Wuxi-XJTLU</strain>
    </source>
</reference>
<proteinExistence type="inferred from homology"/>
<gene>
    <name evidence="9" type="ORF">BIW11_09655</name>
</gene>
<evidence type="ECO:0000313" key="10">
    <source>
        <dbReference type="Proteomes" id="UP000192247"/>
    </source>
</evidence>
<keyword evidence="3 7" id="KW-0812">Transmembrane</keyword>
<feature type="transmembrane region" description="Helical" evidence="7">
    <location>
        <begin position="97"/>
        <end position="118"/>
    </location>
</feature>
<feature type="transmembrane region" description="Helical" evidence="7">
    <location>
        <begin position="462"/>
        <end position="482"/>
    </location>
</feature>
<dbReference type="InParanoid" id="A0A1V9XJI4"/>
<evidence type="ECO:0000256" key="8">
    <source>
        <dbReference type="SAM" id="MobiDB-lite"/>
    </source>
</evidence>
<feature type="transmembrane region" description="Helical" evidence="7">
    <location>
        <begin position="316"/>
        <end position="340"/>
    </location>
</feature>
<dbReference type="OrthoDB" id="420519at2759"/>
<accession>A0A1V9XJI4</accession>
<feature type="transmembrane region" description="Helical" evidence="7">
    <location>
        <begin position="125"/>
        <end position="147"/>
    </location>
</feature>
<sequence length="580" mass="65001">MVCIYETNMSKTLKELTAGPNAPCAYYYIASVNVAGRCFPSPIDVKDEFSLKGDITVKENGKSISGSELLEKAVRKMERILNARKYLERLLQDLTNTWRAILVGLVCSMMLALAWIVLIRYMAGLMVWTGILGVLAILIASTVFSWYKYVSLAGVAGADEGLGLSRKISYYTGRRKTWLILGILSTTCLSILVLVILCLRERVRIATALIKEAAKAIAHMPTALLFPVFPYILELMVLLFSAMVALLLMSLAPSSAGGIDITMYTNKSGDKSIPYFDKCVQSLGGYSKFNNKTCSISEDATGSHVNYSHMYNLFGFFWLSGFIVAFGEMTLATAIASYYWTRDKNEIPTITVGTAMWTTVRYHMGTLAFGSLIISIVAFIRAIIMFIESRLKKYENEVTKMVLRIFGCFCWCLENFLKFVNRNAYIMTGIYGENFCTSARRAFLLLMRNIVRVVVVDKVTDFLLLASKLVVVGVTTVAGYYVFSGSSEVLNQYIPELNYPLFPVFLLALGSYVIATCFFDVYSMAVDTLFLCFLEDCERHDGSRERPYFMSKELMLILKKKESPSTSETRQTQSTEAKSD</sequence>
<evidence type="ECO:0000256" key="1">
    <source>
        <dbReference type="ARBA" id="ARBA00004141"/>
    </source>
</evidence>
<evidence type="ECO:0000256" key="3">
    <source>
        <dbReference type="ARBA" id="ARBA00022692"/>
    </source>
</evidence>
<dbReference type="EMBL" id="MNPL01009726">
    <property type="protein sequence ID" value="OQR73553.1"/>
    <property type="molecule type" value="Genomic_DNA"/>
</dbReference>
<dbReference type="GO" id="GO:0005886">
    <property type="term" value="C:plasma membrane"/>
    <property type="evidence" value="ECO:0007669"/>
    <property type="project" value="UniProtKB-SubCell"/>
</dbReference>
<dbReference type="PANTHER" id="PTHR12385">
    <property type="entry name" value="CHOLINE TRANSPORTER-LIKE (SLC FAMILY 44)"/>
    <property type="match status" value="1"/>
</dbReference>
<evidence type="ECO:0000256" key="2">
    <source>
        <dbReference type="ARBA" id="ARBA00007168"/>
    </source>
</evidence>
<evidence type="ECO:0000256" key="6">
    <source>
        <dbReference type="ARBA" id="ARBA00023180"/>
    </source>
</evidence>
<dbReference type="AlphaFoldDB" id="A0A1V9XJI4"/>
<feature type="compositionally biased region" description="Low complexity" evidence="8">
    <location>
        <begin position="564"/>
        <end position="580"/>
    </location>
</feature>
<evidence type="ECO:0000313" key="9">
    <source>
        <dbReference type="EMBL" id="OQR73553.1"/>
    </source>
</evidence>
<dbReference type="GO" id="GO:0022857">
    <property type="term" value="F:transmembrane transporter activity"/>
    <property type="evidence" value="ECO:0007669"/>
    <property type="project" value="UniProtKB-UniRule"/>
</dbReference>
<protein>
    <recommendedName>
        <fullName evidence="7">Choline transporter-like protein</fullName>
    </recommendedName>
</protein>
<keyword evidence="5 7" id="KW-0472">Membrane</keyword>
<dbReference type="Pfam" id="PF04515">
    <property type="entry name" value="Choline_transpo"/>
    <property type="match status" value="1"/>
</dbReference>
<comment type="subcellular location">
    <subcellularLocation>
        <location evidence="7">Cell membrane</location>
        <topology evidence="7">Multi-pass membrane protein</topology>
    </subcellularLocation>
    <subcellularLocation>
        <location evidence="1">Membrane</location>
        <topology evidence="1">Multi-pass membrane protein</topology>
    </subcellularLocation>
</comment>
<keyword evidence="6" id="KW-0325">Glycoprotein</keyword>
<dbReference type="InterPro" id="IPR007603">
    <property type="entry name" value="Choline_transptr-like"/>
</dbReference>
<feature type="region of interest" description="Disordered" evidence="8">
    <location>
        <begin position="560"/>
        <end position="580"/>
    </location>
</feature>